<dbReference type="EMBL" id="JANTEZ010000002">
    <property type="protein sequence ID" value="MCS5713721.1"/>
    <property type="molecule type" value="Genomic_DNA"/>
</dbReference>
<comment type="caution">
    <text evidence="1">The sequence shown here is derived from an EMBL/GenBank/DDBJ whole genome shotgun (WGS) entry which is preliminary data.</text>
</comment>
<gene>
    <name evidence="1" type="ORF">NVV95_04045</name>
</gene>
<proteinExistence type="predicted"/>
<evidence type="ECO:0000313" key="2">
    <source>
        <dbReference type="Proteomes" id="UP001165580"/>
    </source>
</evidence>
<evidence type="ECO:0000313" key="1">
    <source>
        <dbReference type="EMBL" id="MCS5713721.1"/>
    </source>
</evidence>
<sequence>MRIALRLIFALAILLLPAQLLFQRQFDQPYPGVFQPSFAGTPLTGDILKAQIPVVHVEFDDGASEEIPFEDVLPDSKLLDKSVFKSAFFLEDRATAPDTVKWLRGDLARMFPGREPVGMTVDWTDRRIDITGATETTDEITKTVVIDLTEGAR</sequence>
<dbReference type="Proteomes" id="UP001165580">
    <property type="component" value="Unassembled WGS sequence"/>
</dbReference>
<reference evidence="1" key="1">
    <citation type="submission" date="2022-08" db="EMBL/GenBank/DDBJ databases">
        <authorList>
            <person name="Deng Y."/>
            <person name="Han X.-F."/>
            <person name="Zhang Y.-Q."/>
        </authorList>
    </citation>
    <scope>NUCLEOTIDE SEQUENCE</scope>
    <source>
        <strain evidence="1">CPCC 205716</strain>
    </source>
</reference>
<name>A0ABT2GC76_9MICO</name>
<keyword evidence="2" id="KW-1185">Reference proteome</keyword>
<accession>A0ABT2GC76</accession>
<protein>
    <submittedName>
        <fullName evidence="1">Uncharacterized protein</fullName>
    </submittedName>
</protein>
<organism evidence="1 2">
    <name type="scientific">Herbiconiux gentiana</name>
    <dbReference type="NCBI Taxonomy" id="2970912"/>
    <lineage>
        <taxon>Bacteria</taxon>
        <taxon>Bacillati</taxon>
        <taxon>Actinomycetota</taxon>
        <taxon>Actinomycetes</taxon>
        <taxon>Micrococcales</taxon>
        <taxon>Microbacteriaceae</taxon>
        <taxon>Herbiconiux</taxon>
    </lineage>
</organism>